<sequence>MSPYSSSIHTHGSRPQNYHPSNPQRNARVEPSGSANQPAQQDVEATPVAEGQTQADSSLSMVRNLLSQVLHGAIPGNGNGVPLPPDFVKIVTTMKTLGTYHFEGEPDLYQADTIVVTLV</sequence>
<dbReference type="AlphaFoldDB" id="A0A6D2K307"/>
<gene>
    <name evidence="2" type="ORF">MERR_LOCUS33257</name>
</gene>
<evidence type="ECO:0000313" key="2">
    <source>
        <dbReference type="EMBL" id="CAA7046022.1"/>
    </source>
</evidence>
<evidence type="ECO:0000313" key="3">
    <source>
        <dbReference type="Proteomes" id="UP000467841"/>
    </source>
</evidence>
<keyword evidence="3" id="KW-1185">Reference proteome</keyword>
<reference evidence="2" key="1">
    <citation type="submission" date="2020-01" db="EMBL/GenBank/DDBJ databases">
        <authorList>
            <person name="Mishra B."/>
        </authorList>
    </citation>
    <scope>NUCLEOTIDE SEQUENCE [LARGE SCALE GENOMIC DNA]</scope>
</reference>
<dbReference type="EMBL" id="CACVBM020001336">
    <property type="protein sequence ID" value="CAA7046022.1"/>
    <property type="molecule type" value="Genomic_DNA"/>
</dbReference>
<feature type="region of interest" description="Disordered" evidence="1">
    <location>
        <begin position="1"/>
        <end position="57"/>
    </location>
</feature>
<feature type="compositionally biased region" description="Polar residues" evidence="1">
    <location>
        <begin position="1"/>
        <end position="25"/>
    </location>
</feature>
<protein>
    <submittedName>
        <fullName evidence="2">Uncharacterized protein</fullName>
    </submittedName>
</protein>
<proteinExistence type="predicted"/>
<name>A0A6D2K307_9BRAS</name>
<evidence type="ECO:0000256" key="1">
    <source>
        <dbReference type="SAM" id="MobiDB-lite"/>
    </source>
</evidence>
<comment type="caution">
    <text evidence="2">The sequence shown here is derived from an EMBL/GenBank/DDBJ whole genome shotgun (WGS) entry which is preliminary data.</text>
</comment>
<accession>A0A6D2K307</accession>
<organism evidence="2 3">
    <name type="scientific">Microthlaspi erraticum</name>
    <dbReference type="NCBI Taxonomy" id="1685480"/>
    <lineage>
        <taxon>Eukaryota</taxon>
        <taxon>Viridiplantae</taxon>
        <taxon>Streptophyta</taxon>
        <taxon>Embryophyta</taxon>
        <taxon>Tracheophyta</taxon>
        <taxon>Spermatophyta</taxon>
        <taxon>Magnoliopsida</taxon>
        <taxon>eudicotyledons</taxon>
        <taxon>Gunneridae</taxon>
        <taxon>Pentapetalae</taxon>
        <taxon>rosids</taxon>
        <taxon>malvids</taxon>
        <taxon>Brassicales</taxon>
        <taxon>Brassicaceae</taxon>
        <taxon>Coluteocarpeae</taxon>
        <taxon>Microthlaspi</taxon>
    </lineage>
</organism>
<dbReference type="Proteomes" id="UP000467841">
    <property type="component" value="Unassembled WGS sequence"/>
</dbReference>